<evidence type="ECO:0000313" key="3">
    <source>
        <dbReference type="EMBL" id="ETO24495.1"/>
    </source>
</evidence>
<dbReference type="OrthoDB" id="6513042at2759"/>
<evidence type="ECO:0000256" key="1">
    <source>
        <dbReference type="RuleBase" id="RU363098"/>
    </source>
</evidence>
<dbReference type="EC" id="2.7.7.48" evidence="1"/>
<protein>
    <recommendedName>
        <fullName evidence="1">RNA-dependent RNA polymerase</fullName>
        <ecNumber evidence="1">2.7.7.48</ecNumber>
    </recommendedName>
</protein>
<dbReference type="PANTHER" id="PTHR23079:SF55">
    <property type="entry name" value="RNA-DIRECTED RNA POLYMERASE"/>
    <property type="match status" value="1"/>
</dbReference>
<reference evidence="3 4" key="1">
    <citation type="journal article" date="2013" name="Curr. Biol.">
        <title>The Genome of the Foraminiferan Reticulomyxa filosa.</title>
        <authorList>
            <person name="Glockner G."/>
            <person name="Hulsmann N."/>
            <person name="Schleicher M."/>
            <person name="Noegel A.A."/>
            <person name="Eichinger L."/>
            <person name="Gallinger C."/>
            <person name="Pawlowski J."/>
            <person name="Sierra R."/>
            <person name="Euteneuer U."/>
            <person name="Pillet L."/>
            <person name="Moustafa A."/>
            <person name="Platzer M."/>
            <person name="Groth M."/>
            <person name="Szafranski K."/>
            <person name="Schliwa M."/>
        </authorList>
    </citation>
    <scope>NUCLEOTIDE SEQUENCE [LARGE SCALE GENOMIC DNA]</scope>
</reference>
<name>X6NDU7_RETFI</name>
<keyword evidence="1" id="KW-0694">RNA-binding</keyword>
<dbReference type="EMBL" id="ASPP01009188">
    <property type="protein sequence ID" value="ETO24495.1"/>
    <property type="molecule type" value="Genomic_DNA"/>
</dbReference>
<sequence>MAESEECLQLTALHSLAVDFRKTGVPVILDICEEKHPELIPWTFPDFMQNKQRPYYMSDKALGKIFRKSRQSKNARIFLQNFVANFVNKAPEKRRIAAIQAQQQTLPKHLQPKFGELIRLMQEDPKHFDQLYQPVLNIFDGYRKEMLSIQKRFEVRTELELFMNRVLHYFSIPGMREYEIRQRIEAQVNVVKTKFRGLFFREFYLKQKITEDSKEEENKDQELSDFEIVQHFSPGGFDITDKMVTKALLWYLVSLDRLCKDDKVALGFPFIVFDVLCPLPTKYKINK</sequence>
<evidence type="ECO:0000313" key="4">
    <source>
        <dbReference type="Proteomes" id="UP000023152"/>
    </source>
</evidence>
<dbReference type="InterPro" id="IPR007855">
    <property type="entry name" value="RDRP"/>
</dbReference>
<dbReference type="Proteomes" id="UP000023152">
    <property type="component" value="Unassembled WGS sequence"/>
</dbReference>
<keyword evidence="1" id="KW-0696">RNA-directed RNA polymerase</keyword>
<gene>
    <name evidence="3" type="ORF">RFI_12665</name>
</gene>
<comment type="catalytic activity">
    <reaction evidence="1">
        <text>RNA(n) + a ribonucleoside 5'-triphosphate = RNA(n+1) + diphosphate</text>
        <dbReference type="Rhea" id="RHEA:21248"/>
        <dbReference type="Rhea" id="RHEA-COMP:14527"/>
        <dbReference type="Rhea" id="RHEA-COMP:17342"/>
        <dbReference type="ChEBI" id="CHEBI:33019"/>
        <dbReference type="ChEBI" id="CHEBI:61557"/>
        <dbReference type="ChEBI" id="CHEBI:140395"/>
        <dbReference type="EC" id="2.7.7.48"/>
    </reaction>
</comment>
<dbReference type="PANTHER" id="PTHR23079">
    <property type="entry name" value="RNA-DEPENDENT RNA POLYMERASE"/>
    <property type="match status" value="1"/>
</dbReference>
<comment type="caution">
    <text evidence="3">The sequence shown here is derived from an EMBL/GenBank/DDBJ whole genome shotgun (WGS) entry which is preliminary data.</text>
</comment>
<evidence type="ECO:0000259" key="2">
    <source>
        <dbReference type="Pfam" id="PF05183"/>
    </source>
</evidence>
<dbReference type="AlphaFoldDB" id="X6NDU7"/>
<dbReference type="GO" id="GO:0003723">
    <property type="term" value="F:RNA binding"/>
    <property type="evidence" value="ECO:0007669"/>
    <property type="project" value="UniProtKB-KW"/>
</dbReference>
<comment type="similarity">
    <text evidence="1">Belongs to the RdRP family.</text>
</comment>
<dbReference type="Pfam" id="PF05183">
    <property type="entry name" value="RdRP"/>
    <property type="match status" value="1"/>
</dbReference>
<dbReference type="GO" id="GO:0031380">
    <property type="term" value="C:nuclear RNA-directed RNA polymerase complex"/>
    <property type="evidence" value="ECO:0007669"/>
    <property type="project" value="TreeGrafter"/>
</dbReference>
<organism evidence="3 4">
    <name type="scientific">Reticulomyxa filosa</name>
    <dbReference type="NCBI Taxonomy" id="46433"/>
    <lineage>
        <taxon>Eukaryota</taxon>
        <taxon>Sar</taxon>
        <taxon>Rhizaria</taxon>
        <taxon>Retaria</taxon>
        <taxon>Foraminifera</taxon>
        <taxon>Monothalamids</taxon>
        <taxon>Reticulomyxidae</taxon>
        <taxon>Reticulomyxa</taxon>
    </lineage>
</organism>
<proteinExistence type="inferred from homology"/>
<keyword evidence="1" id="KW-0808">Transferase</keyword>
<dbReference type="GO" id="GO:0030422">
    <property type="term" value="P:siRNA processing"/>
    <property type="evidence" value="ECO:0007669"/>
    <property type="project" value="TreeGrafter"/>
</dbReference>
<keyword evidence="4" id="KW-1185">Reference proteome</keyword>
<dbReference type="InterPro" id="IPR057596">
    <property type="entry name" value="RDRP_core"/>
</dbReference>
<accession>X6NDU7</accession>
<feature type="domain" description="RDRP core" evidence="2">
    <location>
        <begin position="3"/>
        <end position="68"/>
    </location>
</feature>
<keyword evidence="1" id="KW-0548">Nucleotidyltransferase</keyword>
<dbReference type="GO" id="GO:0003968">
    <property type="term" value="F:RNA-directed RNA polymerase activity"/>
    <property type="evidence" value="ECO:0007669"/>
    <property type="project" value="UniProtKB-KW"/>
</dbReference>